<accession>A0ABT4A4U2</accession>
<evidence type="ECO:0000259" key="6">
    <source>
        <dbReference type="Pfam" id="PF25975"/>
    </source>
</evidence>
<dbReference type="Gene3D" id="2.40.30.170">
    <property type="match status" value="1"/>
</dbReference>
<keyword evidence="2" id="KW-0813">Transport</keyword>
<feature type="coiled-coil region" evidence="3">
    <location>
        <begin position="264"/>
        <end position="291"/>
    </location>
</feature>
<comment type="similarity">
    <text evidence="1">Belongs to the membrane fusion protein (MFP) (TC 8.A.1) family.</text>
</comment>
<evidence type="ECO:0000256" key="4">
    <source>
        <dbReference type="SAM" id="MobiDB-lite"/>
    </source>
</evidence>
<reference evidence="7 8" key="1">
    <citation type="submission" date="2022-11" db="EMBL/GenBank/DDBJ databases">
        <title>Minimal conservation of predation-associated metabolite biosynthetic gene clusters underscores biosynthetic potential of Myxococcota including descriptions for ten novel species: Archangium lansinium sp. nov., Myxococcus landrumus sp. nov., Nannocystis bai.</title>
        <authorList>
            <person name="Ahearne A."/>
            <person name="Stevens C."/>
            <person name="Phillips K."/>
        </authorList>
    </citation>
    <scope>NUCLEOTIDE SEQUENCE [LARGE SCALE GENOMIC DNA]</scope>
    <source>
        <strain evidence="7 8">MIWBW</strain>
    </source>
</reference>
<dbReference type="InterPro" id="IPR058792">
    <property type="entry name" value="Beta-barrel_RND_2"/>
</dbReference>
<feature type="domain" description="CusB-like beta-barrel" evidence="5">
    <location>
        <begin position="378"/>
        <end position="456"/>
    </location>
</feature>
<dbReference type="Pfam" id="PF25954">
    <property type="entry name" value="Beta-barrel_RND_2"/>
    <property type="match status" value="1"/>
</dbReference>
<dbReference type="NCBIfam" id="TIGR01730">
    <property type="entry name" value="RND_mfp"/>
    <property type="match status" value="1"/>
</dbReference>
<evidence type="ECO:0000256" key="3">
    <source>
        <dbReference type="SAM" id="Coils"/>
    </source>
</evidence>
<proteinExistence type="inferred from homology"/>
<gene>
    <name evidence="7" type="ORF">OV287_19490</name>
</gene>
<comment type="caution">
    <text evidence="7">The sequence shown here is derived from an EMBL/GenBank/DDBJ whole genome shotgun (WGS) entry which is preliminary data.</text>
</comment>
<evidence type="ECO:0000313" key="8">
    <source>
        <dbReference type="Proteomes" id="UP001207654"/>
    </source>
</evidence>
<dbReference type="EMBL" id="JAPNKA010000001">
    <property type="protein sequence ID" value="MCY1076665.1"/>
    <property type="molecule type" value="Genomic_DNA"/>
</dbReference>
<dbReference type="RefSeq" id="WP_267535543.1">
    <property type="nucleotide sequence ID" value="NZ_JAPNKA010000001.1"/>
</dbReference>
<keyword evidence="8" id="KW-1185">Reference proteome</keyword>
<dbReference type="Proteomes" id="UP001207654">
    <property type="component" value="Unassembled WGS sequence"/>
</dbReference>
<feature type="domain" description="CzcB-like C-terminal circularly permuted SH3-like" evidence="6">
    <location>
        <begin position="464"/>
        <end position="525"/>
    </location>
</feature>
<protein>
    <submittedName>
        <fullName evidence="7">Efflux RND transporter periplasmic adaptor subunit</fullName>
    </submittedName>
</protein>
<evidence type="ECO:0000313" key="7">
    <source>
        <dbReference type="EMBL" id="MCY1076665.1"/>
    </source>
</evidence>
<organism evidence="7 8">
    <name type="scientific">Archangium lansingense</name>
    <dbReference type="NCBI Taxonomy" id="2995310"/>
    <lineage>
        <taxon>Bacteria</taxon>
        <taxon>Pseudomonadati</taxon>
        <taxon>Myxococcota</taxon>
        <taxon>Myxococcia</taxon>
        <taxon>Myxococcales</taxon>
        <taxon>Cystobacterineae</taxon>
        <taxon>Archangiaceae</taxon>
        <taxon>Archangium</taxon>
    </lineage>
</organism>
<name>A0ABT4A4U2_9BACT</name>
<dbReference type="InterPro" id="IPR058649">
    <property type="entry name" value="CzcB_C"/>
</dbReference>
<dbReference type="Gene3D" id="1.10.287.470">
    <property type="entry name" value="Helix hairpin bin"/>
    <property type="match status" value="1"/>
</dbReference>
<dbReference type="Gene3D" id="2.40.420.20">
    <property type="match status" value="1"/>
</dbReference>
<dbReference type="PANTHER" id="PTHR30097:SF15">
    <property type="entry name" value="CATION EFFLUX SYSTEM PROTEIN CUSB"/>
    <property type="match status" value="1"/>
</dbReference>
<dbReference type="InterPro" id="IPR051909">
    <property type="entry name" value="MFP_Cation_Efflux"/>
</dbReference>
<evidence type="ECO:0000256" key="1">
    <source>
        <dbReference type="ARBA" id="ARBA00009477"/>
    </source>
</evidence>
<dbReference type="Pfam" id="PF25975">
    <property type="entry name" value="CzcB_C"/>
    <property type="match status" value="1"/>
</dbReference>
<dbReference type="SUPFAM" id="SSF111369">
    <property type="entry name" value="HlyD-like secretion proteins"/>
    <property type="match status" value="1"/>
</dbReference>
<evidence type="ECO:0000259" key="5">
    <source>
        <dbReference type="Pfam" id="PF25954"/>
    </source>
</evidence>
<dbReference type="PANTHER" id="PTHR30097">
    <property type="entry name" value="CATION EFFLUX SYSTEM PROTEIN CUSB"/>
    <property type="match status" value="1"/>
</dbReference>
<dbReference type="InterPro" id="IPR006143">
    <property type="entry name" value="RND_pump_MFP"/>
</dbReference>
<feature type="region of interest" description="Disordered" evidence="4">
    <location>
        <begin position="22"/>
        <end position="54"/>
    </location>
</feature>
<keyword evidence="3" id="KW-0175">Coiled coil</keyword>
<sequence>MSRSLLLVLSLACMLACKRDHEHGAGQGHEHGAGQGHEHGHEHGAAAEPERPDESVTVYQDGLELFMEYPAFVVGQPSPLVAHFTDARDPNGFHVVTKGRVTATLRYADGSEERFVAEKLLRDGIFKPEVRPTKAGEGMLTLRLEGEQVSGTVDVGKVVVHPTVAGAVAAAPPEAVGEATVGFLKEQQWKTQYATAPAEPRVLQGGVRANGELKPVAGQFAELSAPVAGRISVGDKVVHLGQRVRKGEVLVRLLPTSSASGTDLASLEMEAARARAELGLAEREVKRAEEMFAGKAIPEKQLDAARVAQEVAAARVAATERQLALYRSTQSGLAAGPGGAAFELRSPVDGVVSFAEVIPGAVVEAGRLLVSVINPERLWLEARVFEADAPKVERSSGASFSVAGFEHEFTVDEKTGRRVAVGAVVDKATRTVPVIFELPNPDGVLKPGMFAKVTLYTGQTVRGVAIPESALVDDNGRPTVYVMEGGESFFKRAIRPGVRSGGYVQVLEGVKEGERVVSRGAYEIKLSTATGAIPEHGHQH</sequence>
<evidence type="ECO:0000256" key="2">
    <source>
        <dbReference type="ARBA" id="ARBA00022448"/>
    </source>
</evidence>